<reference evidence="1 2" key="1">
    <citation type="submission" date="2019-09" db="EMBL/GenBank/DDBJ databases">
        <authorList>
            <person name="Kevbrin V."/>
            <person name="Grouzdev D.S."/>
        </authorList>
    </citation>
    <scope>NUCLEOTIDE SEQUENCE [LARGE SCALE GENOMIC DNA]</scope>
    <source>
        <strain evidence="1 2">G-192</strain>
    </source>
</reference>
<dbReference type="InterPro" id="IPR009354">
    <property type="entry name" value="Usg"/>
</dbReference>
<comment type="caution">
    <text evidence="1">The sequence shown here is derived from an EMBL/GenBank/DDBJ whole genome shotgun (WGS) entry which is preliminary data.</text>
</comment>
<sequence>MRTDPDFERALKGARLTTASVLYHMPDHPGLLQSFLWQTYDRAPDYPRLMTFLEFWRREIEAVIHTVEVAHAGLIKPMAWRRADLELRLQ</sequence>
<organism evidence="1 2">
    <name type="scientific">Alkalicaulis satelles</name>
    <dbReference type="NCBI Taxonomy" id="2609175"/>
    <lineage>
        <taxon>Bacteria</taxon>
        <taxon>Pseudomonadati</taxon>
        <taxon>Pseudomonadota</taxon>
        <taxon>Alphaproteobacteria</taxon>
        <taxon>Maricaulales</taxon>
        <taxon>Maricaulaceae</taxon>
        <taxon>Alkalicaulis</taxon>
    </lineage>
</organism>
<keyword evidence="2" id="KW-1185">Reference proteome</keyword>
<accession>A0A5M6ZNK6</accession>
<proteinExistence type="predicted"/>
<name>A0A5M6ZNK6_9PROT</name>
<evidence type="ECO:0000313" key="2">
    <source>
        <dbReference type="Proteomes" id="UP000325122"/>
    </source>
</evidence>
<dbReference type="Pfam" id="PF06233">
    <property type="entry name" value="Usg"/>
    <property type="match status" value="1"/>
</dbReference>
<dbReference type="EMBL" id="VWOJ01000002">
    <property type="protein sequence ID" value="KAA5803811.1"/>
    <property type="molecule type" value="Genomic_DNA"/>
</dbReference>
<gene>
    <name evidence="1" type="ORF">F1654_08405</name>
</gene>
<dbReference type="RefSeq" id="WP_150023079.1">
    <property type="nucleotide sequence ID" value="NZ_VWOJ01000002.1"/>
</dbReference>
<evidence type="ECO:0000313" key="1">
    <source>
        <dbReference type="EMBL" id="KAA5803811.1"/>
    </source>
</evidence>
<dbReference type="Proteomes" id="UP000325122">
    <property type="component" value="Unassembled WGS sequence"/>
</dbReference>
<dbReference type="AlphaFoldDB" id="A0A5M6ZNK6"/>
<protein>
    <submittedName>
        <fullName evidence="1">Usg family protein</fullName>
    </submittedName>
</protein>